<name>S0FWW7_9BACT</name>
<dbReference type="PANTHER" id="PTHR32309:SF13">
    <property type="entry name" value="FERRIC ENTEROBACTIN TRANSPORT PROTEIN FEPE"/>
    <property type="match status" value="1"/>
</dbReference>
<dbReference type="InterPro" id="IPR050445">
    <property type="entry name" value="Bact_polysacc_biosynth/exp"/>
</dbReference>
<dbReference type="InterPro" id="IPR027417">
    <property type="entry name" value="P-loop_NTPase"/>
</dbReference>
<gene>
    <name evidence="2" type="ORF">Dpo_4c01050</name>
</gene>
<protein>
    <submittedName>
        <fullName evidence="2">Uncharacterized protein</fullName>
    </submittedName>
</protein>
<proteinExistence type="predicted"/>
<comment type="caution">
    <text evidence="2">The sequence shown here is derived from an EMBL/GenBank/DDBJ whole genome shotgun (WGS) entry which is preliminary data.</text>
</comment>
<dbReference type="RefSeq" id="WP_006965795.1">
    <property type="nucleotide sequence ID" value="NZ_APJX01000004.1"/>
</dbReference>
<dbReference type="GO" id="GO:0004713">
    <property type="term" value="F:protein tyrosine kinase activity"/>
    <property type="evidence" value="ECO:0007669"/>
    <property type="project" value="TreeGrafter"/>
</dbReference>
<evidence type="ECO:0000313" key="2">
    <source>
        <dbReference type="EMBL" id="EMS79558.1"/>
    </source>
</evidence>
<organism evidence="2 3">
    <name type="scientific">Desulfotignum phosphitoxidans DSM 13687</name>
    <dbReference type="NCBI Taxonomy" id="1286635"/>
    <lineage>
        <taxon>Bacteria</taxon>
        <taxon>Pseudomonadati</taxon>
        <taxon>Thermodesulfobacteriota</taxon>
        <taxon>Desulfobacteria</taxon>
        <taxon>Desulfobacterales</taxon>
        <taxon>Desulfobacteraceae</taxon>
        <taxon>Desulfotignum</taxon>
    </lineage>
</organism>
<feature type="region of interest" description="Disordered" evidence="1">
    <location>
        <begin position="17"/>
        <end position="69"/>
    </location>
</feature>
<dbReference type="PANTHER" id="PTHR32309">
    <property type="entry name" value="TYROSINE-PROTEIN KINASE"/>
    <property type="match status" value="1"/>
</dbReference>
<dbReference type="Gene3D" id="3.40.50.300">
    <property type="entry name" value="P-loop containing nucleotide triphosphate hydrolases"/>
    <property type="match status" value="1"/>
</dbReference>
<evidence type="ECO:0000256" key="1">
    <source>
        <dbReference type="SAM" id="MobiDB-lite"/>
    </source>
</evidence>
<keyword evidence="3" id="KW-1185">Reference proteome</keyword>
<evidence type="ECO:0000313" key="3">
    <source>
        <dbReference type="Proteomes" id="UP000014216"/>
    </source>
</evidence>
<dbReference type="EMBL" id="APJX01000004">
    <property type="protein sequence ID" value="EMS79558.1"/>
    <property type="molecule type" value="Genomic_DNA"/>
</dbReference>
<dbReference type="SUPFAM" id="SSF52540">
    <property type="entry name" value="P-loop containing nucleoside triphosphate hydrolases"/>
    <property type="match status" value="1"/>
</dbReference>
<dbReference type="Proteomes" id="UP000014216">
    <property type="component" value="Unassembled WGS sequence"/>
</dbReference>
<dbReference type="AlphaFoldDB" id="S0FWW7"/>
<dbReference type="OrthoDB" id="8430685at2"/>
<dbReference type="GO" id="GO:0005886">
    <property type="term" value="C:plasma membrane"/>
    <property type="evidence" value="ECO:0007669"/>
    <property type="project" value="TreeGrafter"/>
</dbReference>
<reference evidence="2 3" key="1">
    <citation type="journal article" date="2013" name="Genome Announc.">
        <title>Draft Genome Sequence of Desulfotignum phosphitoxidans DSM 13687 Strain FiPS-3.</title>
        <authorList>
            <person name="Poehlein A."/>
            <person name="Daniel R."/>
            <person name="Simeonova D.D."/>
        </authorList>
    </citation>
    <scope>NUCLEOTIDE SEQUENCE [LARGE SCALE GENOMIC DNA]</scope>
    <source>
        <strain evidence="2 3">DSM 13687</strain>
    </source>
</reference>
<accession>S0FWW7</accession>
<sequence length="311" mass="34235">MMNGELTQPSYLKQFLAAQKGKQPGSSKPVAGSYRDSFLSKPLTDSSSETESVEKSGDTSAQNSCQKPAVTSFEKKENLIWKNNAARFPEDELPSLSAKSVKQLESNFRELMMVEANIDPLVKLGNALYVSSCFNGEGKTISAISTAFGLAFYSQKEVLLIDGNHHNPQLHKLFGVSHGPGFLDFCAGIVKIEDIVMPTLHKGLSLVTIGSEDLPGPREKELEQALAELSVNFDYVICDGCSIMSSSAALRDIKHFTAGLLVIECEKTRWEVLQIAEDKVKKTGGPTRLGVIFNRRKYYIPSIVYKFISKK</sequence>